<keyword evidence="1" id="KW-1133">Transmembrane helix</keyword>
<dbReference type="Proteomes" id="UP000323621">
    <property type="component" value="Unassembled WGS sequence"/>
</dbReference>
<dbReference type="RefSeq" id="WP_148381733.1">
    <property type="nucleotide sequence ID" value="NZ_VSKN01000087.1"/>
</dbReference>
<dbReference type="EMBL" id="VSKN01000087">
    <property type="protein sequence ID" value="TYC07288.1"/>
    <property type="molecule type" value="Genomic_DNA"/>
</dbReference>
<organism evidence="2 3">
    <name type="scientific">Bizionia gelidisalsuginis</name>
    <dbReference type="NCBI Taxonomy" id="291188"/>
    <lineage>
        <taxon>Bacteria</taxon>
        <taxon>Pseudomonadati</taxon>
        <taxon>Bacteroidota</taxon>
        <taxon>Flavobacteriia</taxon>
        <taxon>Flavobacteriales</taxon>
        <taxon>Flavobacteriaceae</taxon>
        <taxon>Bizionia</taxon>
    </lineage>
</organism>
<protein>
    <submittedName>
        <fullName evidence="2">Uncharacterized protein</fullName>
    </submittedName>
</protein>
<proteinExistence type="predicted"/>
<reference evidence="2 3" key="1">
    <citation type="submission" date="2019-08" db="EMBL/GenBank/DDBJ databases">
        <title>Genomes of Antarctic Bizionia species.</title>
        <authorList>
            <person name="Bowman J.P."/>
        </authorList>
    </citation>
    <scope>NUCLEOTIDE SEQUENCE [LARGE SCALE GENOMIC DNA]</scope>
    <source>
        <strain evidence="2 3">IC164</strain>
    </source>
</reference>
<comment type="caution">
    <text evidence="2">The sequence shown here is derived from an EMBL/GenBank/DDBJ whole genome shotgun (WGS) entry which is preliminary data.</text>
</comment>
<evidence type="ECO:0000313" key="3">
    <source>
        <dbReference type="Proteomes" id="UP000323621"/>
    </source>
</evidence>
<gene>
    <name evidence="2" type="ORF">ES677_15160</name>
</gene>
<keyword evidence="1" id="KW-0472">Membrane</keyword>
<evidence type="ECO:0000256" key="1">
    <source>
        <dbReference type="SAM" id="Phobius"/>
    </source>
</evidence>
<keyword evidence="3" id="KW-1185">Reference proteome</keyword>
<name>A0ABY3M6P1_9FLAO</name>
<evidence type="ECO:0000313" key="2">
    <source>
        <dbReference type="EMBL" id="TYC07288.1"/>
    </source>
</evidence>
<sequence length="141" mass="16481">MKKWILIFVGIVLIIIIGIGIKINSDFSDVAEAFKSEHALNEPNLNILSESTSPNQKYKYYEYQFDNGGFGYSRVFWSVIENKENINDLKKGLIPNGYRIIEWNNKNELILEKWKPYYETNTTYELKGKTEFNGIKINITE</sequence>
<feature type="transmembrane region" description="Helical" evidence="1">
    <location>
        <begin position="5"/>
        <end position="23"/>
    </location>
</feature>
<accession>A0ABY3M6P1</accession>
<keyword evidence="1" id="KW-0812">Transmembrane</keyword>